<dbReference type="InterPro" id="IPR011250">
    <property type="entry name" value="OMP/PagP_B-barrel"/>
</dbReference>
<evidence type="ECO:0000313" key="2">
    <source>
        <dbReference type="EMBL" id="WGL16034.1"/>
    </source>
</evidence>
<dbReference type="RefSeq" id="WP_280319322.1">
    <property type="nucleotide sequence ID" value="NZ_CP118605.1"/>
</dbReference>
<accession>A0ABY8NAU0</accession>
<dbReference type="PANTHER" id="PTHR36920:SF1">
    <property type="entry name" value="OUTER MEMBRANE PROTEIN W"/>
    <property type="match status" value="1"/>
</dbReference>
<organism evidence="2 3">
    <name type="scientific">Microbulbifer bruguierae</name>
    <dbReference type="NCBI Taxonomy" id="3029061"/>
    <lineage>
        <taxon>Bacteria</taxon>
        <taxon>Pseudomonadati</taxon>
        <taxon>Pseudomonadota</taxon>
        <taxon>Gammaproteobacteria</taxon>
        <taxon>Cellvibrionales</taxon>
        <taxon>Microbulbiferaceae</taxon>
        <taxon>Microbulbifer</taxon>
    </lineage>
</organism>
<dbReference type="Pfam" id="PF03922">
    <property type="entry name" value="OmpW"/>
    <property type="match status" value="1"/>
</dbReference>
<dbReference type="SUPFAM" id="SSF56925">
    <property type="entry name" value="OMPA-like"/>
    <property type="match status" value="1"/>
</dbReference>
<dbReference type="Proteomes" id="UP001236500">
    <property type="component" value="Chromosome"/>
</dbReference>
<dbReference type="PANTHER" id="PTHR36920">
    <property type="match status" value="1"/>
</dbReference>
<protein>
    <submittedName>
        <fullName evidence="2">Outer membrane beta-barrel protein</fullName>
    </submittedName>
</protein>
<sequence length="249" mass="27507">MKAFSLSAAILAATLGASQCLADYEQGDFIVRIGWGYVDPDDDSDWLDIEGIGELPDTRVYVDDGDNATITGTWLFADHFGLGLLVAFPFEHDLEVAGLPDPIEPFVNPPLGKVDLGSVEHLPPTLTIQWFPVCKESWVQPYVGLGVNFTTFMDEEVSNVADEYFADVLGAVGPADLELDESWGLAGELGVDIMFGRDSNWLFNAAVWYLDIDSDATIDFRDQRGFFTRIKTDVDIDPWVYSVGLGFKF</sequence>
<feature type="signal peptide" evidence="1">
    <location>
        <begin position="1"/>
        <end position="22"/>
    </location>
</feature>
<feature type="chain" id="PRO_5047313344" evidence="1">
    <location>
        <begin position="23"/>
        <end position="249"/>
    </location>
</feature>
<reference evidence="2 3" key="1">
    <citation type="submission" date="2023-02" db="EMBL/GenBank/DDBJ databases">
        <title>Description and genomic characterization of Microbulbifer bruguierae sp. nov., isolated from the sediment of mangrove plant Bruguiera sexangula.</title>
        <authorList>
            <person name="Long M."/>
        </authorList>
    </citation>
    <scope>NUCLEOTIDE SEQUENCE [LARGE SCALE GENOMIC DNA]</scope>
    <source>
        <strain evidence="2 3">H12</strain>
    </source>
</reference>
<keyword evidence="1" id="KW-0732">Signal</keyword>
<dbReference type="EMBL" id="CP118605">
    <property type="protein sequence ID" value="WGL16034.1"/>
    <property type="molecule type" value="Genomic_DNA"/>
</dbReference>
<gene>
    <name evidence="2" type="ORF">PVT68_14810</name>
</gene>
<proteinExistence type="predicted"/>
<evidence type="ECO:0000256" key="1">
    <source>
        <dbReference type="SAM" id="SignalP"/>
    </source>
</evidence>
<evidence type="ECO:0000313" key="3">
    <source>
        <dbReference type="Proteomes" id="UP001236500"/>
    </source>
</evidence>
<name>A0ABY8NAU0_9GAMM</name>
<dbReference type="Gene3D" id="2.40.160.20">
    <property type="match status" value="1"/>
</dbReference>
<keyword evidence="3" id="KW-1185">Reference proteome</keyword>
<dbReference type="InterPro" id="IPR005618">
    <property type="entry name" value="OMPW"/>
</dbReference>